<name>A0A2L0RZX1_9PSED</name>
<gene>
    <name evidence="6" type="ORF">BOP93_17480</name>
</gene>
<comment type="similarity">
    <text evidence="1">Belongs to the LysR transcriptional regulatory family.</text>
</comment>
<dbReference type="GO" id="GO:0009089">
    <property type="term" value="P:lysine biosynthetic process via diaminopimelate"/>
    <property type="evidence" value="ECO:0007669"/>
    <property type="project" value="TreeGrafter"/>
</dbReference>
<dbReference type="Proteomes" id="UP000239888">
    <property type="component" value="Chromosome"/>
</dbReference>
<keyword evidence="3" id="KW-0238">DNA-binding</keyword>
<evidence type="ECO:0000256" key="1">
    <source>
        <dbReference type="ARBA" id="ARBA00009437"/>
    </source>
</evidence>
<keyword evidence="2" id="KW-0805">Transcription regulation</keyword>
<dbReference type="RefSeq" id="WP_157943520.1">
    <property type="nucleotide sequence ID" value="NZ_CP018049.1"/>
</dbReference>
<evidence type="ECO:0000313" key="7">
    <source>
        <dbReference type="Proteomes" id="UP000239888"/>
    </source>
</evidence>
<evidence type="ECO:0000256" key="4">
    <source>
        <dbReference type="ARBA" id="ARBA00023163"/>
    </source>
</evidence>
<sequence>MKIIFRHVEIFKAVMVTGTVTGAALALETSQPTVSRELSRFEDIIGMRLFERSKGRLKPTAQGMALHSEILKTYEGLSRINAAALSIRLGLREKINIISLPVLSQTVLPASLARFLQHYPDINLSLTTHDSPDIENLLASQVYDIGLIEGMKAPLGTSIEHLMDVDEVCILPTGHPLSAHTVIDPRSLSNYPFVHLAPSDPYRHHLDGLFAKLGVSRTSIIEVDNAAAICQMVLSGIGVSIINPLVANTFLSQGLVIRPLSVSVPFSISLVRPLQPGASLIVDHLAGCIRTTSIELRTLEQPRNIVAVT</sequence>
<organism evidence="6 7">
    <name type="scientific">Pseudomonas orientalis</name>
    <dbReference type="NCBI Taxonomy" id="76758"/>
    <lineage>
        <taxon>Bacteria</taxon>
        <taxon>Pseudomonadati</taxon>
        <taxon>Pseudomonadota</taxon>
        <taxon>Gammaproteobacteria</taxon>
        <taxon>Pseudomonadales</taxon>
        <taxon>Pseudomonadaceae</taxon>
        <taxon>Pseudomonas</taxon>
    </lineage>
</organism>
<dbReference type="GO" id="GO:0003700">
    <property type="term" value="F:DNA-binding transcription factor activity"/>
    <property type="evidence" value="ECO:0007669"/>
    <property type="project" value="InterPro"/>
</dbReference>
<proteinExistence type="inferred from homology"/>
<dbReference type="GO" id="GO:0010628">
    <property type="term" value="P:positive regulation of gene expression"/>
    <property type="evidence" value="ECO:0007669"/>
    <property type="project" value="TreeGrafter"/>
</dbReference>
<dbReference type="Pfam" id="PF00126">
    <property type="entry name" value="HTH_1"/>
    <property type="match status" value="1"/>
</dbReference>
<evidence type="ECO:0000256" key="3">
    <source>
        <dbReference type="ARBA" id="ARBA00023125"/>
    </source>
</evidence>
<dbReference type="NCBIfam" id="NF008239">
    <property type="entry name" value="PRK11013.1"/>
    <property type="match status" value="1"/>
</dbReference>
<keyword evidence="4" id="KW-0804">Transcription</keyword>
<dbReference type="PRINTS" id="PR00039">
    <property type="entry name" value="HTHLYSR"/>
</dbReference>
<evidence type="ECO:0000313" key="6">
    <source>
        <dbReference type="EMBL" id="AUZ47304.1"/>
    </source>
</evidence>
<dbReference type="AlphaFoldDB" id="A0A2L0RZX1"/>
<evidence type="ECO:0000259" key="5">
    <source>
        <dbReference type="PROSITE" id="PS50931"/>
    </source>
</evidence>
<dbReference type="InterPro" id="IPR036388">
    <property type="entry name" value="WH-like_DNA-bd_sf"/>
</dbReference>
<dbReference type="Gene3D" id="1.10.10.10">
    <property type="entry name" value="Winged helix-like DNA-binding domain superfamily/Winged helix DNA-binding domain"/>
    <property type="match status" value="1"/>
</dbReference>
<dbReference type="SUPFAM" id="SSF46785">
    <property type="entry name" value="Winged helix' DNA-binding domain"/>
    <property type="match status" value="1"/>
</dbReference>
<evidence type="ECO:0000256" key="2">
    <source>
        <dbReference type="ARBA" id="ARBA00023015"/>
    </source>
</evidence>
<dbReference type="EMBL" id="CP018049">
    <property type="protein sequence ID" value="AUZ47304.1"/>
    <property type="molecule type" value="Genomic_DNA"/>
</dbReference>
<dbReference type="SUPFAM" id="SSF53850">
    <property type="entry name" value="Periplasmic binding protein-like II"/>
    <property type="match status" value="1"/>
</dbReference>
<feature type="domain" description="HTH lysR-type" evidence="5">
    <location>
        <begin position="3"/>
        <end position="60"/>
    </location>
</feature>
<dbReference type="PROSITE" id="PS50931">
    <property type="entry name" value="HTH_LYSR"/>
    <property type="match status" value="1"/>
</dbReference>
<dbReference type="InterPro" id="IPR036390">
    <property type="entry name" value="WH_DNA-bd_sf"/>
</dbReference>
<dbReference type="Pfam" id="PF03466">
    <property type="entry name" value="LysR_substrate"/>
    <property type="match status" value="1"/>
</dbReference>
<dbReference type="InterPro" id="IPR005119">
    <property type="entry name" value="LysR_subst-bd"/>
</dbReference>
<protein>
    <submittedName>
        <fullName evidence="6">LysR family transcriptional regulator</fullName>
    </submittedName>
</protein>
<dbReference type="Gene3D" id="3.40.190.290">
    <property type="match status" value="1"/>
</dbReference>
<reference evidence="6 7" key="1">
    <citation type="journal article" date="2018" name="Front. Microbiol.">
        <title>Pseudomonas orientalis F9: A Potent Antagonist against Phytopathogens with Phytotoxic Effect in the Apple Flower.</title>
        <authorList>
            <person name="Zengerer V."/>
            <person name="Schmid M."/>
            <person name="Bieri M."/>
            <person name="Muller D.C."/>
            <person name="Remus-Emsermann M.N.P."/>
            <person name="Ahrens C.H."/>
            <person name="Pelludat C."/>
        </authorList>
    </citation>
    <scope>NUCLEOTIDE SEQUENCE [LARGE SCALE GENOMIC DNA]</scope>
    <source>
        <strain evidence="6 7">F9</strain>
    </source>
</reference>
<accession>A0A2L0RZX1</accession>
<dbReference type="InterPro" id="IPR000847">
    <property type="entry name" value="LysR_HTH_N"/>
</dbReference>
<dbReference type="PANTHER" id="PTHR30427:SF1">
    <property type="entry name" value="TRANSCRIPTIONAL ACTIVATOR PROTEIN LYSR"/>
    <property type="match status" value="1"/>
</dbReference>
<dbReference type="KEGG" id="poi:BOP93_17480"/>
<dbReference type="GO" id="GO:0043565">
    <property type="term" value="F:sequence-specific DNA binding"/>
    <property type="evidence" value="ECO:0007669"/>
    <property type="project" value="TreeGrafter"/>
</dbReference>
<dbReference type="PANTHER" id="PTHR30427">
    <property type="entry name" value="TRANSCRIPTIONAL ACTIVATOR PROTEIN LYSR"/>
    <property type="match status" value="1"/>
</dbReference>